<dbReference type="AlphaFoldDB" id="A0A1M5ZDG7"/>
<dbReference type="EMBL" id="FQXV01000017">
    <property type="protein sequence ID" value="SHI22209.1"/>
    <property type="molecule type" value="Genomic_DNA"/>
</dbReference>
<evidence type="ECO:0000313" key="2">
    <source>
        <dbReference type="Proteomes" id="UP000183995"/>
    </source>
</evidence>
<dbReference type="RefSeq" id="WP_073082312.1">
    <property type="nucleotide sequence ID" value="NZ_FQXV01000017.1"/>
</dbReference>
<keyword evidence="2" id="KW-1185">Reference proteome</keyword>
<gene>
    <name evidence="1" type="ORF">SAMN02745823_03567</name>
</gene>
<dbReference type="OrthoDB" id="9793179at2"/>
<reference evidence="1 2" key="1">
    <citation type="submission" date="2016-11" db="EMBL/GenBank/DDBJ databases">
        <authorList>
            <person name="Jaros S."/>
            <person name="Januszkiewicz K."/>
            <person name="Wedrychowicz H."/>
        </authorList>
    </citation>
    <scope>NUCLEOTIDE SEQUENCE [LARGE SCALE GENOMIC DNA]</scope>
    <source>
        <strain evidence="1 2">DSM 10068</strain>
    </source>
</reference>
<dbReference type="Proteomes" id="UP000183995">
    <property type="component" value="Unassembled WGS sequence"/>
</dbReference>
<sequence>MDRYGDIRNKLGRLVTNERRLDQFNQIFHRVLMENAKNTDYEVISGDGVVHVENLKRITDRIGTGSIDFYRKERNARTKEIAGRCVSIPSKDMLLLISVCLELDMDTVGALLVSAGYNNYVKNLKEFIIFCGLNNIRSIEDVSAKLFQHGYREQDALMSVTYKDETSAMVSFSAYFDRLCDEKGLDKKDVLERAGLISPTQDSEINRYYNSAFYGQKTVKIVLSPTQVLALFGALRLDYEEQTAYMDFLLGLGIIGEDDVELLLEGFKADIGRAEVIEAAPYPGIGDNSVFTQFLTTQLNYLKWEQLDEFILENFGTIRSFAVFYGQLVRYEGYKNISQFCGAFSLSAKSHYNYIAGVSLPALSTLTATAFLFRKMTVQIYNTMLKKAGKYIFEFDDDSAVYLLAKELLLRKEREKTSFGALFDCVEEVVSDERLASLDDDLRLLYLELVKILSRFLTAWLRQNGLDADDTTIKALRTASEQPGLGAGHFSTFVGRIAESCRQAGSIDGFLALLKEKFGFSDDSSLLRNCRMS</sequence>
<proteinExistence type="predicted"/>
<name>A0A1M5ZDG7_9FIRM</name>
<accession>A0A1M5ZDG7</accession>
<organism evidence="1 2">
    <name type="scientific">Sporobacter termitidis DSM 10068</name>
    <dbReference type="NCBI Taxonomy" id="1123282"/>
    <lineage>
        <taxon>Bacteria</taxon>
        <taxon>Bacillati</taxon>
        <taxon>Bacillota</taxon>
        <taxon>Clostridia</taxon>
        <taxon>Eubacteriales</taxon>
        <taxon>Oscillospiraceae</taxon>
        <taxon>Sporobacter</taxon>
    </lineage>
</organism>
<protein>
    <submittedName>
        <fullName evidence="1">Uncharacterized protein</fullName>
    </submittedName>
</protein>
<evidence type="ECO:0000313" key="1">
    <source>
        <dbReference type="EMBL" id="SHI22209.1"/>
    </source>
</evidence>